<gene>
    <name evidence="4" type="primary">LOC113788941</name>
</gene>
<name>A0A6P6XLB9_DERPT</name>
<dbReference type="Gene3D" id="3.80.10.10">
    <property type="entry name" value="Ribonuclease Inhibitor"/>
    <property type="match status" value="3"/>
</dbReference>
<dbReference type="Proteomes" id="UP000515146">
    <property type="component" value="Unplaced"/>
</dbReference>
<dbReference type="Gene3D" id="3.10.20.90">
    <property type="entry name" value="Phosphatidylinositol 3-kinase Catalytic Subunit, Chain A, domain 1"/>
    <property type="match status" value="1"/>
</dbReference>
<proteinExistence type="predicted"/>
<dbReference type="PANTHER" id="PTHR18849:SF3">
    <property type="entry name" value="LEUCINE RICH REPEAT CONTAINING 23"/>
    <property type="match status" value="1"/>
</dbReference>
<evidence type="ECO:0000313" key="4">
    <source>
        <dbReference type="RefSeq" id="XP_027194212.1"/>
    </source>
</evidence>
<accession>A0A6P6XLB9</accession>
<evidence type="ECO:0000313" key="3">
    <source>
        <dbReference type="Proteomes" id="UP000515146"/>
    </source>
</evidence>
<reference evidence="4" key="1">
    <citation type="submission" date="2025-08" db="UniProtKB">
        <authorList>
            <consortium name="RefSeq"/>
        </authorList>
    </citation>
    <scope>IDENTIFICATION</scope>
    <source>
        <strain evidence="4">Airmid</strain>
    </source>
</reference>
<dbReference type="SUPFAM" id="SSF52058">
    <property type="entry name" value="L domain-like"/>
    <property type="match status" value="1"/>
</dbReference>
<protein>
    <submittedName>
        <fullName evidence="4">Tubulin-specific chaperone E-like</fullName>
    </submittedName>
</protein>
<dbReference type="PANTHER" id="PTHR18849">
    <property type="entry name" value="LEUCINE RICH REPEAT PROTEIN"/>
    <property type="match status" value="1"/>
</dbReference>
<dbReference type="RefSeq" id="XP_027194212.1">
    <property type="nucleotide sequence ID" value="XM_027338411.1"/>
</dbReference>
<keyword evidence="2" id="KW-0677">Repeat</keyword>
<dbReference type="InterPro" id="IPR032675">
    <property type="entry name" value="LRR_dom_sf"/>
</dbReference>
<sequence length="449" mass="53724">MNNRKSFIDALYSKYCDDDETAIIDLPQLDGHRRVCEWVGMEKIKNQLKNLNNLRWIDLSDQQIDRPYNDDNDFDQNQFHLPKACSLYLAKNFLTNWLDIAKIIKLTPLIEELILSSNPLRPPSDKEIVEICDHFKRLKAIILGDLNYDWSSLLQCSKLWPSIERISLFENQIQTIQIVDNNQFENLKFLSLSKNPISDWNEICMLGKLPKLETLELPNCQIKMIRFNENNLFSKLQYLDLSYNQINDWQSIAELNKLLSLKILLLKRNPLFDTNEYYHNFNFILSRIRRLEKLDREPIKKESRNDGEKYYLRMIYPEYLECYKNPKTRLKFFDENPCFQQILSELGEPIIAKNLTKQEKIQQNFIHLNIYDEQNPDQSRKYVRKQIPITMKVFNLKFMLKHLLHLSDEFELLVKSIDNNWHYEEIMEDRNDVCAYCIDDNVGIFVKRI</sequence>
<dbReference type="AlphaFoldDB" id="A0A6P6XLB9"/>
<keyword evidence="1" id="KW-0433">Leucine-rich repeat</keyword>
<dbReference type="OrthoDB" id="5273213at2759"/>
<dbReference type="InterPro" id="IPR001611">
    <property type="entry name" value="Leu-rich_rpt"/>
</dbReference>
<dbReference type="OMA" id="EIHYLRF"/>
<dbReference type="KEGG" id="dpte:113788941"/>
<keyword evidence="3" id="KW-1185">Reference proteome</keyword>
<evidence type="ECO:0000256" key="1">
    <source>
        <dbReference type="ARBA" id="ARBA00022614"/>
    </source>
</evidence>
<evidence type="ECO:0000256" key="2">
    <source>
        <dbReference type="ARBA" id="ARBA00022737"/>
    </source>
</evidence>
<dbReference type="PROSITE" id="PS51450">
    <property type="entry name" value="LRR"/>
    <property type="match status" value="2"/>
</dbReference>
<organism evidence="3 4">
    <name type="scientific">Dermatophagoides pteronyssinus</name>
    <name type="common">European house dust mite</name>
    <dbReference type="NCBI Taxonomy" id="6956"/>
    <lineage>
        <taxon>Eukaryota</taxon>
        <taxon>Metazoa</taxon>
        <taxon>Ecdysozoa</taxon>
        <taxon>Arthropoda</taxon>
        <taxon>Chelicerata</taxon>
        <taxon>Arachnida</taxon>
        <taxon>Acari</taxon>
        <taxon>Acariformes</taxon>
        <taxon>Sarcoptiformes</taxon>
        <taxon>Astigmata</taxon>
        <taxon>Psoroptidia</taxon>
        <taxon>Analgoidea</taxon>
        <taxon>Pyroglyphidae</taxon>
        <taxon>Dermatophagoidinae</taxon>
        <taxon>Dermatophagoides</taxon>
    </lineage>
</organism>
<dbReference type="InParanoid" id="A0A6P6XLB9"/>
<dbReference type="Pfam" id="PF13516">
    <property type="entry name" value="LRR_6"/>
    <property type="match status" value="1"/>
</dbReference>